<dbReference type="Proteomes" id="UP000256779">
    <property type="component" value="Unassembled WGS sequence"/>
</dbReference>
<proteinExistence type="inferred from homology"/>
<evidence type="ECO:0000313" key="4">
    <source>
        <dbReference type="EMBL" id="REE05872.1"/>
    </source>
</evidence>
<dbReference type="InterPro" id="IPR013320">
    <property type="entry name" value="ConA-like_dom_sf"/>
</dbReference>
<dbReference type="Gene3D" id="2.60.120.200">
    <property type="match status" value="1"/>
</dbReference>
<evidence type="ECO:0000259" key="3">
    <source>
        <dbReference type="PROSITE" id="PS51762"/>
    </source>
</evidence>
<dbReference type="PROSITE" id="PS51257">
    <property type="entry name" value="PROKAR_LIPOPROTEIN"/>
    <property type="match status" value="1"/>
</dbReference>
<keyword evidence="5" id="KW-1185">Reference proteome</keyword>
<comment type="caution">
    <text evidence="4">The sequence shown here is derived from an EMBL/GenBank/DDBJ whole genome shotgun (WGS) entry which is preliminary data.</text>
</comment>
<evidence type="ECO:0000256" key="2">
    <source>
        <dbReference type="SAM" id="SignalP"/>
    </source>
</evidence>
<dbReference type="CDD" id="cd00413">
    <property type="entry name" value="Glyco_hydrolase_16"/>
    <property type="match status" value="1"/>
</dbReference>
<reference evidence="4 5" key="1">
    <citation type="submission" date="2018-07" db="EMBL/GenBank/DDBJ databases">
        <title>Genomic Encyclopedia of Type Strains, Phase IV (KMG-IV): sequencing the most valuable type-strain genomes for metagenomic binning, comparative biology and taxonomic classification.</title>
        <authorList>
            <person name="Goeker M."/>
        </authorList>
    </citation>
    <scope>NUCLEOTIDE SEQUENCE [LARGE SCALE GENOMIC DNA]</scope>
    <source>
        <strain evidence="4 5">DSM 4134</strain>
    </source>
</reference>
<name>A0A3D9LKT2_MARFU</name>
<dbReference type="GO" id="GO:0005975">
    <property type="term" value="P:carbohydrate metabolic process"/>
    <property type="evidence" value="ECO:0007669"/>
    <property type="project" value="InterPro"/>
</dbReference>
<keyword evidence="2" id="KW-0732">Signal</keyword>
<sequence length="254" mass="29132">MKKTLRTSGIKLLVLITLTFSGCSEGHTANDTPPEPESQTRIIEFSGYEWVVRNSNNETVGPGPNYFSDSEENVWVDDKGRLHLKIVQQGGIWYCSAISLRRSLGYNKYVFYVGSRVDQLDQNVVGGLFTYMNDYEEIDIEFSRWSDPDNQDAQFAVQPSHESGNKTRFDLAITDSLTTHYFDWQPDKIDFASYRGHTLEPADSSAIISSWNYTGNSVPPDSEERLKINLWLFRGRMPSNLQEQEMIIDRVEIY</sequence>
<dbReference type="EMBL" id="QREG01000001">
    <property type="protein sequence ID" value="REE05872.1"/>
    <property type="molecule type" value="Genomic_DNA"/>
</dbReference>
<accession>A0A3D9LKT2</accession>
<dbReference type="OrthoDB" id="370098at2"/>
<dbReference type="InterPro" id="IPR000757">
    <property type="entry name" value="Beta-glucanase-like"/>
</dbReference>
<protein>
    <recommendedName>
        <fullName evidence="3">GH16 domain-containing protein</fullName>
    </recommendedName>
</protein>
<dbReference type="RefSeq" id="WP_115866368.1">
    <property type="nucleotide sequence ID" value="NZ_QREG01000001.1"/>
</dbReference>
<dbReference type="AlphaFoldDB" id="A0A3D9LKT2"/>
<evidence type="ECO:0000313" key="5">
    <source>
        <dbReference type="Proteomes" id="UP000256779"/>
    </source>
</evidence>
<dbReference type="SUPFAM" id="SSF49899">
    <property type="entry name" value="Concanavalin A-like lectins/glucanases"/>
    <property type="match status" value="1"/>
</dbReference>
<organism evidence="4 5">
    <name type="scientific">Marinoscillum furvescens DSM 4134</name>
    <dbReference type="NCBI Taxonomy" id="1122208"/>
    <lineage>
        <taxon>Bacteria</taxon>
        <taxon>Pseudomonadati</taxon>
        <taxon>Bacteroidota</taxon>
        <taxon>Cytophagia</taxon>
        <taxon>Cytophagales</taxon>
        <taxon>Reichenbachiellaceae</taxon>
        <taxon>Marinoscillum</taxon>
    </lineage>
</organism>
<dbReference type="GO" id="GO:0004553">
    <property type="term" value="F:hydrolase activity, hydrolyzing O-glycosyl compounds"/>
    <property type="evidence" value="ECO:0007669"/>
    <property type="project" value="InterPro"/>
</dbReference>
<comment type="similarity">
    <text evidence="1">Belongs to the glycosyl hydrolase 16 family.</text>
</comment>
<gene>
    <name evidence="4" type="ORF">C7460_101391</name>
</gene>
<feature type="chain" id="PRO_5017770348" description="GH16 domain-containing protein" evidence="2">
    <location>
        <begin position="30"/>
        <end position="254"/>
    </location>
</feature>
<dbReference type="PROSITE" id="PS51762">
    <property type="entry name" value="GH16_2"/>
    <property type="match status" value="1"/>
</dbReference>
<feature type="domain" description="GH16" evidence="3">
    <location>
        <begin position="26"/>
        <end position="254"/>
    </location>
</feature>
<evidence type="ECO:0000256" key="1">
    <source>
        <dbReference type="ARBA" id="ARBA00006865"/>
    </source>
</evidence>
<feature type="signal peptide" evidence="2">
    <location>
        <begin position="1"/>
        <end position="29"/>
    </location>
</feature>